<dbReference type="PANTHER" id="PTHR30588">
    <property type="entry name" value="BRANCHED-CHAIN AMINO ACID TRANSPORT SYSTEM 2 CARRIER PROTEIN"/>
    <property type="match status" value="1"/>
</dbReference>
<evidence type="ECO:0000313" key="11">
    <source>
        <dbReference type="Proteomes" id="UP000551878"/>
    </source>
</evidence>
<comment type="similarity">
    <text evidence="2 9">Belongs to the branched chain amino acid transporter family.</text>
</comment>
<dbReference type="PANTHER" id="PTHR30588:SF0">
    <property type="entry name" value="BRANCHED-CHAIN AMINO ACID PERMEASE BRNQ"/>
    <property type="match status" value="1"/>
</dbReference>
<feature type="transmembrane region" description="Helical" evidence="9">
    <location>
        <begin position="237"/>
        <end position="258"/>
    </location>
</feature>
<dbReference type="Pfam" id="PF05525">
    <property type="entry name" value="Branch_AA_trans"/>
    <property type="match status" value="1"/>
</dbReference>
<dbReference type="NCBIfam" id="TIGR00796">
    <property type="entry name" value="livcs"/>
    <property type="match status" value="1"/>
</dbReference>
<dbReference type="GO" id="GO:0005304">
    <property type="term" value="F:L-valine transmembrane transporter activity"/>
    <property type="evidence" value="ECO:0007669"/>
    <property type="project" value="TreeGrafter"/>
</dbReference>
<keyword evidence="11" id="KW-1185">Reference proteome</keyword>
<organism evidence="10 11">
    <name type="scientific">Texcoconibacillus texcoconensis</name>
    <dbReference type="NCBI Taxonomy" id="1095777"/>
    <lineage>
        <taxon>Bacteria</taxon>
        <taxon>Bacillati</taxon>
        <taxon>Bacillota</taxon>
        <taxon>Bacilli</taxon>
        <taxon>Bacillales</taxon>
        <taxon>Bacillaceae</taxon>
        <taxon>Texcoconibacillus</taxon>
    </lineage>
</organism>
<evidence type="ECO:0000256" key="8">
    <source>
        <dbReference type="ARBA" id="ARBA00023136"/>
    </source>
</evidence>
<feature type="transmembrane region" description="Helical" evidence="9">
    <location>
        <begin position="343"/>
        <end position="363"/>
    </location>
</feature>
<feature type="transmembrane region" description="Helical" evidence="9">
    <location>
        <begin position="318"/>
        <end position="337"/>
    </location>
</feature>
<feature type="transmembrane region" description="Helical" evidence="9">
    <location>
        <begin position="120"/>
        <end position="141"/>
    </location>
</feature>
<comment type="function">
    <text evidence="9">Component of the transport system for branched-chain amino acids.</text>
</comment>
<feature type="transmembrane region" description="Helical" evidence="9">
    <location>
        <begin position="153"/>
        <end position="177"/>
    </location>
</feature>
<feature type="transmembrane region" description="Helical" evidence="9">
    <location>
        <begin position="411"/>
        <end position="432"/>
    </location>
</feature>
<feature type="transmembrane region" description="Helical" evidence="9">
    <location>
        <begin position="42"/>
        <end position="66"/>
    </location>
</feature>
<comment type="caution">
    <text evidence="10">The sequence shown here is derived from an EMBL/GenBank/DDBJ whole genome shotgun (WGS) entry which is preliminary data.</text>
</comment>
<evidence type="ECO:0000256" key="2">
    <source>
        <dbReference type="ARBA" id="ARBA00008540"/>
    </source>
</evidence>
<evidence type="ECO:0000256" key="6">
    <source>
        <dbReference type="ARBA" id="ARBA00022970"/>
    </source>
</evidence>
<keyword evidence="4" id="KW-1003">Cell membrane</keyword>
<dbReference type="Proteomes" id="UP000551878">
    <property type="component" value="Unassembled WGS sequence"/>
</dbReference>
<feature type="transmembrane region" description="Helical" evidence="9">
    <location>
        <begin position="278"/>
        <end position="306"/>
    </location>
</feature>
<keyword evidence="6 9" id="KW-0029">Amino-acid transport</keyword>
<name>A0A840QST7_9BACI</name>
<dbReference type="InterPro" id="IPR004685">
    <property type="entry name" value="Brnchd-chn_aa_trnsp_Livcs"/>
</dbReference>
<protein>
    <recommendedName>
        <fullName evidence="9">Branched-chain amino acid transport system carrier protein</fullName>
    </recommendedName>
</protein>
<accession>A0A840QST7</accession>
<evidence type="ECO:0000256" key="9">
    <source>
        <dbReference type="RuleBase" id="RU362122"/>
    </source>
</evidence>
<evidence type="ECO:0000313" key="10">
    <source>
        <dbReference type="EMBL" id="MBB5174373.1"/>
    </source>
</evidence>
<keyword evidence="8 9" id="KW-0472">Membrane</keyword>
<comment type="subcellular location">
    <subcellularLocation>
        <location evidence="1 9">Cell membrane</location>
        <topology evidence="1 9">Multi-pass membrane protein</topology>
    </subcellularLocation>
</comment>
<reference evidence="10 11" key="1">
    <citation type="submission" date="2020-08" db="EMBL/GenBank/DDBJ databases">
        <title>Genomic Encyclopedia of Type Strains, Phase IV (KMG-IV): sequencing the most valuable type-strain genomes for metagenomic binning, comparative biology and taxonomic classification.</title>
        <authorList>
            <person name="Goeker M."/>
        </authorList>
    </citation>
    <scope>NUCLEOTIDE SEQUENCE [LARGE SCALE GENOMIC DNA]</scope>
    <source>
        <strain evidence="10 11">DSM 24696</strain>
    </source>
</reference>
<feature type="transmembrane region" description="Helical" evidence="9">
    <location>
        <begin position="12"/>
        <end position="30"/>
    </location>
</feature>
<keyword evidence="7 9" id="KW-1133">Transmembrane helix</keyword>
<proteinExistence type="inferred from homology"/>
<feature type="transmembrane region" description="Helical" evidence="9">
    <location>
        <begin position="197"/>
        <end position="217"/>
    </location>
</feature>
<dbReference type="GO" id="GO:0015188">
    <property type="term" value="F:L-isoleucine transmembrane transporter activity"/>
    <property type="evidence" value="ECO:0007669"/>
    <property type="project" value="TreeGrafter"/>
</dbReference>
<gene>
    <name evidence="10" type="ORF">HNQ41_002588</name>
</gene>
<dbReference type="GO" id="GO:0005886">
    <property type="term" value="C:plasma membrane"/>
    <property type="evidence" value="ECO:0007669"/>
    <property type="project" value="UniProtKB-SubCell"/>
</dbReference>
<dbReference type="EMBL" id="JACHHB010000012">
    <property type="protein sequence ID" value="MBB5174373.1"/>
    <property type="molecule type" value="Genomic_DNA"/>
</dbReference>
<evidence type="ECO:0000256" key="4">
    <source>
        <dbReference type="ARBA" id="ARBA00022475"/>
    </source>
</evidence>
<dbReference type="AlphaFoldDB" id="A0A840QST7"/>
<keyword evidence="3 9" id="KW-0813">Transport</keyword>
<dbReference type="GO" id="GO:0015190">
    <property type="term" value="F:L-leucine transmembrane transporter activity"/>
    <property type="evidence" value="ECO:0007669"/>
    <property type="project" value="TreeGrafter"/>
</dbReference>
<evidence type="ECO:0000256" key="7">
    <source>
        <dbReference type="ARBA" id="ARBA00022989"/>
    </source>
</evidence>
<feature type="transmembrane region" description="Helical" evidence="9">
    <location>
        <begin position="78"/>
        <end position="100"/>
    </location>
</feature>
<evidence type="ECO:0000256" key="3">
    <source>
        <dbReference type="ARBA" id="ARBA00022448"/>
    </source>
</evidence>
<keyword evidence="5 9" id="KW-0812">Transmembrane</keyword>
<dbReference type="GO" id="GO:0015818">
    <property type="term" value="P:isoleucine transport"/>
    <property type="evidence" value="ECO:0007669"/>
    <property type="project" value="TreeGrafter"/>
</dbReference>
<evidence type="ECO:0000256" key="5">
    <source>
        <dbReference type="ARBA" id="ARBA00022692"/>
    </source>
</evidence>
<comment type="caution">
    <text evidence="9">Lacks conserved residue(s) required for the propagation of feature annotation.</text>
</comment>
<evidence type="ECO:0000256" key="1">
    <source>
        <dbReference type="ARBA" id="ARBA00004651"/>
    </source>
</evidence>
<dbReference type="GO" id="GO:0015820">
    <property type="term" value="P:L-leucine transport"/>
    <property type="evidence" value="ECO:0007669"/>
    <property type="project" value="TreeGrafter"/>
</dbReference>
<sequence length="438" mass="46792">MLEQKITKKETFFIGLMLFALFFGAGNLIFPPFLGQEAGTNYWTAIFGFVITGVGLPVLGIVAIALSGSSIESIAKKVSAPFAITFTFVLYLAIGPFFGIPRAMNVSYEMSVMPFIPSQALDISLFIYSVVFFIVVFWLSLNPSKLVKRIGNIITPILLIAIVLLVAGSALTGNITGGEAPSDAYSDHALIGGILEGYLTMDAIAALAFGLVIVSTLQARGIEDKNSILRTTAMSGIVAGIGLAFVYVSIGWLGMQLGPLETFATGSEILSFAANETYGLIGMLLLGVIVTLACLTTCVGLVTACGQYFKKNFPSMRYQTLALITTIVSFAVANLGLNTIISISVPVLVAIYPIAITLVFLTLTESLIPLRKSHYRGGVIGAALISIYDGMREMGIDIQLLNEIYSYLPLFEVGLGWIWLAIIGVILGFLIGKVSPDK</sequence>